<accession>A0A5M9K0D8</accession>
<dbReference type="VEuPathDB" id="FungiDB:MFRU_015g01510"/>
<reference evidence="1 2" key="1">
    <citation type="submission" date="2019-06" db="EMBL/GenBank/DDBJ databases">
        <title>Genome Sequence of the Brown Rot Fungal Pathogen Monilinia fructicola.</title>
        <authorList>
            <person name="De Miccolis Angelini R.M."/>
            <person name="Landi L."/>
            <person name="Abate D."/>
            <person name="Pollastro S."/>
            <person name="Romanazzi G."/>
            <person name="Faretra F."/>
        </authorList>
    </citation>
    <scope>NUCLEOTIDE SEQUENCE [LARGE SCALE GENOMIC DNA]</scope>
    <source>
        <strain evidence="1 2">Mfrc123</strain>
    </source>
</reference>
<evidence type="ECO:0000313" key="1">
    <source>
        <dbReference type="EMBL" id="KAA8574360.1"/>
    </source>
</evidence>
<dbReference type="AlphaFoldDB" id="A0A5M9K0D8"/>
<name>A0A5M9K0D8_MONFR</name>
<protein>
    <submittedName>
        <fullName evidence="1">Uncharacterized protein</fullName>
    </submittedName>
</protein>
<gene>
    <name evidence="1" type="ORF">EYC84_005841</name>
</gene>
<proteinExistence type="predicted"/>
<evidence type="ECO:0000313" key="2">
    <source>
        <dbReference type="Proteomes" id="UP000322873"/>
    </source>
</evidence>
<organism evidence="1 2">
    <name type="scientific">Monilinia fructicola</name>
    <name type="common">Brown rot fungus</name>
    <name type="synonym">Ciboria fructicola</name>
    <dbReference type="NCBI Taxonomy" id="38448"/>
    <lineage>
        <taxon>Eukaryota</taxon>
        <taxon>Fungi</taxon>
        <taxon>Dikarya</taxon>
        <taxon>Ascomycota</taxon>
        <taxon>Pezizomycotina</taxon>
        <taxon>Leotiomycetes</taxon>
        <taxon>Helotiales</taxon>
        <taxon>Sclerotiniaceae</taxon>
        <taxon>Monilinia</taxon>
    </lineage>
</organism>
<dbReference type="EMBL" id="VICG01000003">
    <property type="protein sequence ID" value="KAA8574360.1"/>
    <property type="molecule type" value="Genomic_DNA"/>
</dbReference>
<dbReference type="Proteomes" id="UP000322873">
    <property type="component" value="Unassembled WGS sequence"/>
</dbReference>
<keyword evidence="2" id="KW-1185">Reference proteome</keyword>
<comment type="caution">
    <text evidence="1">The sequence shown here is derived from an EMBL/GenBank/DDBJ whole genome shotgun (WGS) entry which is preliminary data.</text>
</comment>
<sequence length="232" mass="26871">MSSSSSRVVSPSTEQLKSWLEFIKTVPSDYKEIETDEEGITYLLLEHFEKWIEELRILDNDLITEKTEEGTLECRTSCNEDEFPKYVIQIQGTLANGKNKNLLFSFENVFPNDKATIRNLKRIEKKEGFLPKYEDFKALGSDLRMQVACRAYCNMAQAPAALVGQYERGTLNSKVQVSTRGEWDGHRVFRGVVWKLVVANDERKLRKDTLKQMIDTRIEIHGETIKDMFSWS</sequence>